<reference evidence="2 3" key="1">
    <citation type="submission" date="2019-08" db="EMBL/GenBank/DDBJ databases">
        <title>Bacillus genomes from the desert of Cuatro Cienegas, Coahuila.</title>
        <authorList>
            <person name="Olmedo-Alvarez G."/>
        </authorList>
    </citation>
    <scope>NUCLEOTIDE SEQUENCE [LARGE SCALE GENOMIC DNA]</scope>
    <source>
        <strain evidence="2 3">CH108_3D</strain>
    </source>
</reference>
<gene>
    <name evidence="2" type="ORF">FZC83_09960</name>
</gene>
<sequence length="330" mass="36702">MPTIQNSCDTIGGVRYFHTELIIIRKHLYTYSWEPNEVSLCALERRALFGESPSSLIQESTRLIDPSRSPFIKERLTVMTEGASFEEFLGNVHQLVAVDGFKVIYVQNPDREKTGFKEVRRIEKEVGLQLKGEAELVHPSILYGILETDSGWVLGEYARNEAIWLKHQSKPHSYSTSLNTRVARAVANIAAPDPEGVTLIDPCCGIGTVLVEALSMGMDIKGSDRNPLILDGVKENIAHFGLEGEVSLMDINDITDHYDAAIIDLPYNLCSVITDEEKLELLQSAKRIADKAVIVTLEDVDDAIRGAGLSIEDRCEVKKGRFVREVLVCS</sequence>
<accession>A0A5D4S050</accession>
<name>A0A5D4S050_9BACI</name>
<dbReference type="GO" id="GO:0016423">
    <property type="term" value="F:tRNA (guanine) methyltransferase activity"/>
    <property type="evidence" value="ECO:0007669"/>
    <property type="project" value="TreeGrafter"/>
</dbReference>
<evidence type="ECO:0000313" key="2">
    <source>
        <dbReference type="EMBL" id="TYS55256.1"/>
    </source>
</evidence>
<dbReference type="Proteomes" id="UP000322997">
    <property type="component" value="Unassembled WGS sequence"/>
</dbReference>
<protein>
    <submittedName>
        <fullName evidence="2">RNA methyltransferase</fullName>
    </submittedName>
</protein>
<dbReference type="PANTHER" id="PTHR14911:SF13">
    <property type="entry name" value="TRNA (GUANINE(6)-N2)-METHYLTRANSFERASE THUMP3"/>
    <property type="match status" value="1"/>
</dbReference>
<dbReference type="Pfam" id="PF01170">
    <property type="entry name" value="UPF0020"/>
    <property type="match status" value="1"/>
</dbReference>
<organism evidence="2 3">
    <name type="scientific">Rossellomorea marisflavi</name>
    <dbReference type="NCBI Taxonomy" id="189381"/>
    <lineage>
        <taxon>Bacteria</taxon>
        <taxon>Bacillati</taxon>
        <taxon>Bacillota</taxon>
        <taxon>Bacilli</taxon>
        <taxon>Bacillales</taxon>
        <taxon>Bacillaceae</taxon>
        <taxon>Rossellomorea</taxon>
    </lineage>
</organism>
<proteinExistence type="predicted"/>
<dbReference type="SUPFAM" id="SSF53335">
    <property type="entry name" value="S-adenosyl-L-methionine-dependent methyltransferases"/>
    <property type="match status" value="1"/>
</dbReference>
<dbReference type="RefSeq" id="WP_082529640.1">
    <property type="nucleotide sequence ID" value="NZ_CP128801.1"/>
</dbReference>
<evidence type="ECO:0000259" key="1">
    <source>
        <dbReference type="Pfam" id="PF01170"/>
    </source>
</evidence>
<dbReference type="AlphaFoldDB" id="A0A5D4S050"/>
<dbReference type="InterPro" id="IPR000241">
    <property type="entry name" value="RlmKL-like_Mtase"/>
</dbReference>
<keyword evidence="2" id="KW-0808">Transferase</keyword>
<dbReference type="PANTHER" id="PTHR14911">
    <property type="entry name" value="THUMP DOMAIN-CONTAINING"/>
    <property type="match status" value="1"/>
</dbReference>
<dbReference type="EMBL" id="VTEQ01000002">
    <property type="protein sequence ID" value="TYS55256.1"/>
    <property type="molecule type" value="Genomic_DNA"/>
</dbReference>
<evidence type="ECO:0000313" key="3">
    <source>
        <dbReference type="Proteomes" id="UP000322997"/>
    </source>
</evidence>
<dbReference type="GO" id="GO:0030488">
    <property type="term" value="P:tRNA methylation"/>
    <property type="evidence" value="ECO:0007669"/>
    <property type="project" value="TreeGrafter"/>
</dbReference>
<dbReference type="Gene3D" id="3.40.50.150">
    <property type="entry name" value="Vaccinia Virus protein VP39"/>
    <property type="match status" value="1"/>
</dbReference>
<dbReference type="InterPro" id="IPR029063">
    <property type="entry name" value="SAM-dependent_MTases_sf"/>
</dbReference>
<keyword evidence="2" id="KW-0489">Methyltransferase</keyword>
<comment type="caution">
    <text evidence="2">The sequence shown here is derived from an EMBL/GenBank/DDBJ whole genome shotgun (WGS) entry which is preliminary data.</text>
</comment>
<feature type="domain" description="Ribosomal RNA large subunit methyltransferase K/L-like methyltransferase" evidence="1">
    <location>
        <begin position="171"/>
        <end position="269"/>
    </location>
</feature>